<dbReference type="InterPro" id="IPR023631">
    <property type="entry name" value="Amidase_dom"/>
</dbReference>
<evidence type="ECO:0000313" key="5">
    <source>
        <dbReference type="Proteomes" id="UP000273675"/>
    </source>
</evidence>
<dbReference type="SUPFAM" id="SSF75304">
    <property type="entry name" value="Amidase signature (AS) enzymes"/>
    <property type="match status" value="1"/>
</dbReference>
<keyword evidence="4" id="KW-0808">Transferase</keyword>
<dbReference type="EMBL" id="RBIM01000006">
    <property type="protein sequence ID" value="RKQ95669.1"/>
    <property type="molecule type" value="Genomic_DNA"/>
</dbReference>
<sequence length="584" mass="62626">MTDRKTSRRDLLKGGAFAVVSAGATGAAMAGQQSAAAPASQAAAGPVSPQTLQCAESLFDIHYTDAEREQVVQEIDGWIDRMTRQRAHEKPNTLSPATVFDPRLRSRSYRDQPDRVVPSNTDAGALPASDTMIAFAPVWKQAAWMRRGLLTSRRLTDIYLDRIERHGAALECFVTVTPEIARAEADQADRELAAGQDRGPLHGIPYGMKDIIDVAGVRASWGATPFQDRVAEVDATIAVKLREAGAVLLGKTTNGALAYGDRWFGGITRNPWNTEEGSSGSSAGSASATAAGLVAFGIGTETLGSIVSPSNRCGTTGLRPTFGRVSRHGAMALCWSLDKIGPICRSVEDTGFVLAALNGYDAADAGSLGMGLEIDAGRPVAGMRVGYDPAWFEAGTEADRAALQAARDAGVELVEIALPDLPYDGLFAVVEAESAAAFEQLTLSGEDDSLVWQDTAAWPNTWRRARFISAVDLINVDRFRREVMEMMDSMMDGLDVMIGPNFAGAMLLITNYTGHPQLAFKSGYNQLQTRTIFGDPVGEDAPTHRVPQTTSLWAPLFEEGNLIALGREIERRLAVADDHPPAFL</sequence>
<dbReference type="Gene3D" id="3.90.1300.10">
    <property type="entry name" value="Amidase signature (AS) domain"/>
    <property type="match status" value="1"/>
</dbReference>
<dbReference type="OrthoDB" id="9777859at2"/>
<dbReference type="Pfam" id="PF01425">
    <property type="entry name" value="Amidase"/>
    <property type="match status" value="1"/>
</dbReference>
<dbReference type="PANTHER" id="PTHR11895">
    <property type="entry name" value="TRANSAMIDASE"/>
    <property type="match status" value="1"/>
</dbReference>
<dbReference type="GO" id="GO:0016740">
    <property type="term" value="F:transferase activity"/>
    <property type="evidence" value="ECO:0007669"/>
    <property type="project" value="UniProtKB-KW"/>
</dbReference>
<reference evidence="4 5" key="1">
    <citation type="submission" date="2018-10" db="EMBL/GenBank/DDBJ databases">
        <title>Genomic Encyclopedia of Type Strains, Phase IV (KMG-IV): sequencing the most valuable type-strain genomes for metagenomic binning, comparative biology and taxonomic classification.</title>
        <authorList>
            <person name="Goeker M."/>
        </authorList>
    </citation>
    <scope>NUCLEOTIDE SEQUENCE [LARGE SCALE GENOMIC DNA]</scope>
    <source>
        <strain evidence="4 5">DSM 4734</strain>
    </source>
</reference>
<feature type="chain" id="PRO_5019831654" evidence="2">
    <location>
        <begin position="31"/>
        <end position="584"/>
    </location>
</feature>
<feature type="signal peptide" evidence="2">
    <location>
        <begin position="1"/>
        <end position="30"/>
    </location>
</feature>
<evidence type="ECO:0000256" key="1">
    <source>
        <dbReference type="SAM" id="MobiDB-lite"/>
    </source>
</evidence>
<dbReference type="PROSITE" id="PS51318">
    <property type="entry name" value="TAT"/>
    <property type="match status" value="1"/>
</dbReference>
<dbReference type="InterPro" id="IPR000120">
    <property type="entry name" value="Amidase"/>
</dbReference>
<comment type="caution">
    <text evidence="4">The sequence shown here is derived from an EMBL/GenBank/DDBJ whole genome shotgun (WGS) entry which is preliminary data.</text>
</comment>
<feature type="compositionally biased region" description="Basic and acidic residues" evidence="1">
    <location>
        <begin position="102"/>
        <end position="114"/>
    </location>
</feature>
<feature type="region of interest" description="Disordered" evidence="1">
    <location>
        <begin position="84"/>
        <end position="123"/>
    </location>
</feature>
<evidence type="ECO:0000259" key="3">
    <source>
        <dbReference type="Pfam" id="PF01425"/>
    </source>
</evidence>
<name>A0A495D4F6_9PROT</name>
<dbReference type="GO" id="GO:0050567">
    <property type="term" value="F:glutaminyl-tRNA synthase (glutamine-hydrolyzing) activity"/>
    <property type="evidence" value="ECO:0007669"/>
    <property type="project" value="TreeGrafter"/>
</dbReference>
<proteinExistence type="predicted"/>
<feature type="domain" description="Amidase" evidence="3">
    <location>
        <begin position="155"/>
        <end position="503"/>
    </location>
</feature>
<organism evidence="4 5">
    <name type="scientific">Maricaulis maris</name>
    <dbReference type="NCBI Taxonomy" id="74318"/>
    <lineage>
        <taxon>Bacteria</taxon>
        <taxon>Pseudomonadati</taxon>
        <taxon>Pseudomonadota</taxon>
        <taxon>Alphaproteobacteria</taxon>
        <taxon>Maricaulales</taxon>
        <taxon>Maricaulaceae</taxon>
        <taxon>Maricaulis</taxon>
    </lineage>
</organism>
<dbReference type="InterPro" id="IPR036928">
    <property type="entry name" value="AS_sf"/>
</dbReference>
<evidence type="ECO:0000313" key="4">
    <source>
        <dbReference type="EMBL" id="RKQ95669.1"/>
    </source>
</evidence>
<dbReference type="PANTHER" id="PTHR11895:SF73">
    <property type="entry name" value="AMIDASE FAMILY PROTEIN"/>
    <property type="match status" value="1"/>
</dbReference>
<dbReference type="Proteomes" id="UP000273675">
    <property type="component" value="Unassembled WGS sequence"/>
</dbReference>
<dbReference type="InterPro" id="IPR006311">
    <property type="entry name" value="TAT_signal"/>
</dbReference>
<dbReference type="RefSeq" id="WP_121212131.1">
    <property type="nucleotide sequence ID" value="NZ_RBIM01000006.1"/>
</dbReference>
<accession>A0A495D4F6</accession>
<keyword evidence="2" id="KW-0732">Signal</keyword>
<evidence type="ECO:0000256" key="2">
    <source>
        <dbReference type="SAM" id="SignalP"/>
    </source>
</evidence>
<gene>
    <name evidence="4" type="ORF">C7435_2775</name>
</gene>
<protein>
    <submittedName>
        <fullName evidence="4">Asp-tRNA(Asn)/Glu-tRNA(Gln) amidotransferase A subunit family amidase</fullName>
    </submittedName>
</protein>
<dbReference type="AlphaFoldDB" id="A0A495D4F6"/>